<reference evidence="5" key="1">
    <citation type="submission" date="2025-08" db="UniProtKB">
        <authorList>
            <consortium name="RefSeq"/>
        </authorList>
    </citation>
    <scope>IDENTIFICATION</scope>
    <source>
        <tissue evidence="5">Whole sample</tissue>
    </source>
</reference>
<feature type="domain" description="VWFA" evidence="1">
    <location>
        <begin position="31"/>
        <end position="223"/>
    </location>
</feature>
<dbReference type="Proteomes" id="UP000694844">
    <property type="component" value="Chromosome 4"/>
</dbReference>
<dbReference type="Gene3D" id="3.40.50.410">
    <property type="entry name" value="von Willebrand factor, type A domain"/>
    <property type="match status" value="1"/>
</dbReference>
<dbReference type="GO" id="GO:0046872">
    <property type="term" value="F:metal ion binding"/>
    <property type="evidence" value="ECO:0007669"/>
    <property type="project" value="InterPro"/>
</dbReference>
<feature type="domain" description="MIB/HERC2" evidence="3">
    <location>
        <begin position="293"/>
        <end position="366"/>
    </location>
</feature>
<dbReference type="RefSeq" id="XP_022330132.1">
    <property type="nucleotide sequence ID" value="XM_022474424.1"/>
</dbReference>
<evidence type="ECO:0000259" key="2">
    <source>
        <dbReference type="PROSITE" id="PS50918"/>
    </source>
</evidence>
<dbReference type="PROSITE" id="PS51416">
    <property type="entry name" value="MIB_HERC2"/>
    <property type="match status" value="2"/>
</dbReference>
<proteinExistence type="predicted"/>
<dbReference type="Pfam" id="PF02825">
    <property type="entry name" value="WWE"/>
    <property type="match status" value="1"/>
</dbReference>
<sequence length="606" mass="69266">MSQQRWLDQAEQVAEIHNDLRHQHGRGPCNIFILDTSSSLGLEGFEQMKAVFTTIIDEFASHSEFDENVAVIVCGRFTRFQHYLSNRYADIKHCLDDVEFGGASQLTGAFFLTRGCMLKCYSEGCVIGDFHIYPRIILISDGRPTDFTETNTSDDCPQNETENDKNQLLQLTANIGRRYPIFCIPVGRNPDMTVLEFISGQSRGGKIVYPAQAKQFAKCSQNVKTASNLIYTMLNDGNDRERILICLATTYPHRNFTEMDQADIIEICTKKYIYQTLEDTLEDSCIINDVHSAGRDPLLLPVGSRVRRGRDWEWGDQDNFGAGTVVRHPKSGWLVVKWDNGFTTNYRYGSSHGNMNKYDVEVCEEPRALNNELIAEGCVVKRGPNWEWGDQDCGEDNLGSVIYVQKDGAVQVKWQNGSERAYRFGYQGKFDLEICDPLSPETTRYLQDQKRKAALNYPGVNELDWKKEGSHSIANSSQHSTDLTVMASCKCQPKPILEVKKGKYFKNKRVADRSSSVIETDGETISFAINQWFWKNNEGIWKQFSTEINENINKYYERNSKSTVIVKIEDQSYRIVMAKNVLINLDTREVFQVKLVRNDPSNFFME</sequence>
<dbReference type="InterPro" id="IPR037197">
    <property type="entry name" value="WWE_dom_sf"/>
</dbReference>
<dbReference type="AlphaFoldDB" id="A0A8B8DPI9"/>
<dbReference type="Pfam" id="PF06701">
    <property type="entry name" value="MIB_HERC2"/>
    <property type="match status" value="2"/>
</dbReference>
<keyword evidence="4" id="KW-1185">Reference proteome</keyword>
<dbReference type="InterPro" id="IPR010606">
    <property type="entry name" value="Mib_Herc2"/>
</dbReference>
<dbReference type="InterPro" id="IPR037252">
    <property type="entry name" value="Mib_Herc2_sf"/>
</dbReference>
<dbReference type="PROSITE" id="PS50234">
    <property type="entry name" value="VWFA"/>
    <property type="match status" value="1"/>
</dbReference>
<dbReference type="InterPro" id="IPR004170">
    <property type="entry name" value="WWE_dom"/>
</dbReference>
<organism evidence="4 5">
    <name type="scientific">Crassostrea virginica</name>
    <name type="common">Eastern oyster</name>
    <dbReference type="NCBI Taxonomy" id="6565"/>
    <lineage>
        <taxon>Eukaryota</taxon>
        <taxon>Metazoa</taxon>
        <taxon>Spiralia</taxon>
        <taxon>Lophotrochozoa</taxon>
        <taxon>Mollusca</taxon>
        <taxon>Bivalvia</taxon>
        <taxon>Autobranchia</taxon>
        <taxon>Pteriomorphia</taxon>
        <taxon>Ostreida</taxon>
        <taxon>Ostreoidea</taxon>
        <taxon>Ostreidae</taxon>
        <taxon>Crassostrea</taxon>
    </lineage>
</organism>
<dbReference type="SUPFAM" id="SSF159034">
    <property type="entry name" value="Mib/herc2 domain-like"/>
    <property type="match status" value="2"/>
</dbReference>
<name>A0A8B8DPI9_CRAVI</name>
<dbReference type="GO" id="GO:0005737">
    <property type="term" value="C:cytoplasm"/>
    <property type="evidence" value="ECO:0007669"/>
    <property type="project" value="TreeGrafter"/>
</dbReference>
<dbReference type="OrthoDB" id="438049at2759"/>
<feature type="domain" description="MIB/HERC2" evidence="3">
    <location>
        <begin position="366"/>
        <end position="438"/>
    </location>
</feature>
<evidence type="ECO:0000259" key="3">
    <source>
        <dbReference type="PROSITE" id="PS51416"/>
    </source>
</evidence>
<dbReference type="SUPFAM" id="SSF53300">
    <property type="entry name" value="vWA-like"/>
    <property type="match status" value="1"/>
</dbReference>
<dbReference type="PROSITE" id="PS50918">
    <property type="entry name" value="WWE"/>
    <property type="match status" value="1"/>
</dbReference>
<accession>A0A8B8DPI9</accession>
<dbReference type="PANTHER" id="PTHR24202">
    <property type="entry name" value="E3 UBIQUITIN-PROTEIN LIGASE MIB2"/>
    <property type="match status" value="1"/>
</dbReference>
<dbReference type="GeneID" id="111128668"/>
<dbReference type="KEGG" id="cvn:111128668"/>
<dbReference type="GO" id="GO:0004842">
    <property type="term" value="F:ubiquitin-protein transferase activity"/>
    <property type="evidence" value="ECO:0007669"/>
    <property type="project" value="InterPro"/>
</dbReference>
<dbReference type="InterPro" id="IPR002035">
    <property type="entry name" value="VWF_A"/>
</dbReference>
<feature type="domain" description="WWE" evidence="2">
    <location>
        <begin position="517"/>
        <end position="598"/>
    </location>
</feature>
<dbReference type="PANTHER" id="PTHR24202:SF4">
    <property type="entry name" value="E3 UBIQUITIN-PROTEIN LIGASE MIB2-RELATED"/>
    <property type="match status" value="1"/>
</dbReference>
<evidence type="ECO:0000259" key="1">
    <source>
        <dbReference type="PROSITE" id="PS50234"/>
    </source>
</evidence>
<gene>
    <name evidence="5" type="primary">LOC111128668</name>
</gene>
<dbReference type="GO" id="GO:0016567">
    <property type="term" value="P:protein ubiquitination"/>
    <property type="evidence" value="ECO:0007669"/>
    <property type="project" value="InterPro"/>
</dbReference>
<dbReference type="Gene3D" id="2.30.30.40">
    <property type="entry name" value="SH3 Domains"/>
    <property type="match status" value="2"/>
</dbReference>
<evidence type="ECO:0000313" key="4">
    <source>
        <dbReference type="Proteomes" id="UP000694844"/>
    </source>
</evidence>
<dbReference type="Gene3D" id="3.30.720.50">
    <property type="match status" value="1"/>
</dbReference>
<protein>
    <submittedName>
        <fullName evidence="5">Uncharacterized protein LOC111128668 isoform X1</fullName>
    </submittedName>
</protein>
<dbReference type="InterPro" id="IPR036465">
    <property type="entry name" value="vWFA_dom_sf"/>
</dbReference>
<evidence type="ECO:0000313" key="5">
    <source>
        <dbReference type="RefSeq" id="XP_022330132.1"/>
    </source>
</evidence>
<dbReference type="SUPFAM" id="SSF117839">
    <property type="entry name" value="WWE domain"/>
    <property type="match status" value="1"/>
</dbReference>
<dbReference type="SMART" id="SM00327">
    <property type="entry name" value="VWA"/>
    <property type="match status" value="1"/>
</dbReference>